<keyword evidence="3" id="KW-0547">Nucleotide-binding</keyword>
<dbReference type="EMBL" id="AP028907">
    <property type="protein sequence ID" value="BES82659.1"/>
    <property type="molecule type" value="Genomic_DNA"/>
</dbReference>
<dbReference type="Gene3D" id="1.10.8.60">
    <property type="match status" value="1"/>
</dbReference>
<dbReference type="InterPro" id="IPR041048">
    <property type="entry name" value="RuvB-like_C"/>
</dbReference>
<dbReference type="InterPro" id="IPR010339">
    <property type="entry name" value="TIP49_P-loop"/>
</dbReference>
<protein>
    <recommendedName>
        <fullName evidence="2">DNA helicase</fullName>
        <ecNumber evidence="2">3.6.4.12</ecNumber>
    </recommendedName>
</protein>
<dbReference type="InterPro" id="IPR027417">
    <property type="entry name" value="P-loop_NTPase"/>
</dbReference>
<evidence type="ECO:0000256" key="2">
    <source>
        <dbReference type="ARBA" id="ARBA00012551"/>
    </source>
</evidence>
<evidence type="ECO:0000256" key="4">
    <source>
        <dbReference type="ARBA" id="ARBA00022801"/>
    </source>
</evidence>
<dbReference type="Proteomes" id="UP001341135">
    <property type="component" value="Chromosome"/>
</dbReference>
<comment type="similarity">
    <text evidence="1">Belongs to the RuvB family.</text>
</comment>
<dbReference type="InterPro" id="IPR003593">
    <property type="entry name" value="AAA+_ATPase"/>
</dbReference>
<organism evidence="8 9">
    <name type="scientific">Pyrodictium abyssi</name>
    <dbReference type="NCBI Taxonomy" id="54256"/>
    <lineage>
        <taxon>Archaea</taxon>
        <taxon>Thermoproteota</taxon>
        <taxon>Thermoprotei</taxon>
        <taxon>Desulfurococcales</taxon>
        <taxon>Pyrodictiaceae</taxon>
        <taxon>Pyrodictium</taxon>
    </lineage>
</organism>
<dbReference type="InterPro" id="IPR042487">
    <property type="entry name" value="RuvBL1/2_DNA/RNA_bd_dom"/>
</dbReference>
<keyword evidence="9" id="KW-1185">Reference proteome</keyword>
<feature type="domain" description="AAA+ ATPase" evidence="7">
    <location>
        <begin position="102"/>
        <end position="411"/>
    </location>
</feature>
<evidence type="ECO:0000259" key="7">
    <source>
        <dbReference type="SMART" id="SM00382"/>
    </source>
</evidence>
<name>A0ABM8IYQ1_9CREN</name>
<dbReference type="EC" id="3.6.4.12" evidence="2"/>
<evidence type="ECO:0000256" key="6">
    <source>
        <dbReference type="ARBA" id="ARBA00022840"/>
    </source>
</evidence>
<dbReference type="SUPFAM" id="SSF52540">
    <property type="entry name" value="P-loop containing nucleoside triphosphate hydrolases"/>
    <property type="match status" value="1"/>
</dbReference>
<dbReference type="Gene3D" id="3.40.50.300">
    <property type="entry name" value="P-loop containing nucleotide triphosphate hydrolases"/>
    <property type="match status" value="1"/>
</dbReference>
<dbReference type="Pfam" id="PF06068">
    <property type="entry name" value="TIP49"/>
    <property type="match status" value="1"/>
</dbReference>
<dbReference type="Pfam" id="PF17856">
    <property type="entry name" value="TIP49_C"/>
    <property type="match status" value="1"/>
</dbReference>
<sequence length="489" mass="54731">MLRCPSQPYAYRAMCCRSQPEGKTFVEAGLKQPSMGDVDMAAIKEVKPVKELRRVGAHSHIRGLGLDEKGRAKFIADGMVGQTEAREAAGIVVQMIREGKMAGRGVLIVGPSGTGKTAIAVGIAKELGEDTPFVAMSGSEIYSSELKKTEVLMQVLRKSIGVRFRERRTVYEGAVAQLRIAYVKHPFNPYVKVPREAEIVLETTDDSLKLRVGEEIAVQLLQLRVRRGDVIWIDAETGEVHKVGRLCSEKRYDISAYKCVEKPSGPVKKDKEIVHMLTLHDLDVAYAAQRVAVASFLGMPLTREIPSDVRQRVDEEVKKLINEGRAELVPGVLFIDDAHMLDIEAFSFLTRAMESELAPILVLATNRGMTKIRGTDIEAPHGIPLDLLDRLLIIRTRPYTAEEIREILKIRADEEEIPLSSDALEELTKLGVERSLRYAVQLMEPARIIAEREGRTKVTVEDVRKAASYFVDLRESVQYIQQYEEKLLK</sequence>
<keyword evidence="4" id="KW-0378">Hydrolase</keyword>
<accession>A0ABM8IYQ1</accession>
<evidence type="ECO:0000256" key="3">
    <source>
        <dbReference type="ARBA" id="ARBA00022741"/>
    </source>
</evidence>
<evidence type="ECO:0000256" key="1">
    <source>
        <dbReference type="ARBA" id="ARBA00007519"/>
    </source>
</evidence>
<keyword evidence="5" id="KW-0347">Helicase</keyword>
<dbReference type="InterPro" id="IPR027238">
    <property type="entry name" value="RuvB-like"/>
</dbReference>
<evidence type="ECO:0000313" key="8">
    <source>
        <dbReference type="EMBL" id="BES82659.1"/>
    </source>
</evidence>
<evidence type="ECO:0000256" key="5">
    <source>
        <dbReference type="ARBA" id="ARBA00022806"/>
    </source>
</evidence>
<proteinExistence type="inferred from homology"/>
<evidence type="ECO:0000313" key="9">
    <source>
        <dbReference type="Proteomes" id="UP001341135"/>
    </source>
</evidence>
<reference evidence="8 9" key="1">
    <citation type="submission" date="2023-09" db="EMBL/GenBank/DDBJ databases">
        <title>Pyrofollis japonicus gen. nov. sp. nov., a novel member of the family Pyrodictiaceae isolated from the Iheya North hydrothermal field.</title>
        <authorList>
            <person name="Miyazaki U."/>
            <person name="Sanari M."/>
            <person name="Tame A."/>
            <person name="Kitajima M."/>
            <person name="Okamoto A."/>
            <person name="Sawayama S."/>
            <person name="Miyazaki J."/>
            <person name="Takai K."/>
            <person name="Nakagawa S."/>
        </authorList>
    </citation>
    <scope>NUCLEOTIDE SEQUENCE [LARGE SCALE GENOMIC DNA]</scope>
    <source>
        <strain evidence="8 9">AV2</strain>
    </source>
</reference>
<dbReference type="Gene3D" id="2.40.50.360">
    <property type="entry name" value="RuvB-like helicase, domain II"/>
    <property type="match status" value="1"/>
</dbReference>
<dbReference type="PANTHER" id="PTHR11093">
    <property type="entry name" value="RUVB-RELATED REPTIN AND PONTIN"/>
    <property type="match status" value="1"/>
</dbReference>
<dbReference type="SMART" id="SM00382">
    <property type="entry name" value="AAA"/>
    <property type="match status" value="1"/>
</dbReference>
<gene>
    <name evidence="8" type="ORF">PABY_22260</name>
</gene>
<keyword evidence="6" id="KW-0067">ATP-binding</keyword>